<dbReference type="RefSeq" id="WP_125653975.1">
    <property type="nucleotide sequence ID" value="NZ_AP019308.1"/>
</dbReference>
<dbReference type="SUPFAM" id="SSF89550">
    <property type="entry name" value="PHP domain-like"/>
    <property type="match status" value="1"/>
</dbReference>
<evidence type="ECO:0000256" key="3">
    <source>
        <dbReference type="ARBA" id="ARBA00022912"/>
    </source>
</evidence>
<keyword evidence="7" id="KW-1185">Reference proteome</keyword>
<gene>
    <name evidence="6" type="primary">ywqE</name>
    <name evidence="6" type="ORF">Back11_09040</name>
</gene>
<evidence type="ECO:0000313" key="7">
    <source>
        <dbReference type="Proteomes" id="UP000275368"/>
    </source>
</evidence>
<dbReference type="EMBL" id="AP019308">
    <property type="protein sequence ID" value="BBH19559.1"/>
    <property type="molecule type" value="Genomic_DNA"/>
</dbReference>
<dbReference type="Proteomes" id="UP000275368">
    <property type="component" value="Chromosome"/>
</dbReference>
<evidence type="ECO:0000256" key="5">
    <source>
        <dbReference type="PIRNR" id="PIRNR016557"/>
    </source>
</evidence>
<keyword evidence="2 5" id="KW-0378">Hydrolase</keyword>
<dbReference type="PANTHER" id="PTHR39181:SF1">
    <property type="entry name" value="TYROSINE-PROTEIN PHOSPHATASE YWQE"/>
    <property type="match status" value="1"/>
</dbReference>
<evidence type="ECO:0000256" key="2">
    <source>
        <dbReference type="ARBA" id="ARBA00022801"/>
    </source>
</evidence>
<dbReference type="GO" id="GO:0030145">
    <property type="term" value="F:manganese ion binding"/>
    <property type="evidence" value="ECO:0007669"/>
    <property type="project" value="UniProtKB-UniRule"/>
</dbReference>
<dbReference type="Pfam" id="PF19567">
    <property type="entry name" value="CpsB_CapC"/>
    <property type="match status" value="1"/>
</dbReference>
<organism evidence="6 7">
    <name type="scientific">Paenibacillus baekrokdamisoli</name>
    <dbReference type="NCBI Taxonomy" id="1712516"/>
    <lineage>
        <taxon>Bacteria</taxon>
        <taxon>Bacillati</taxon>
        <taxon>Bacillota</taxon>
        <taxon>Bacilli</taxon>
        <taxon>Bacillales</taxon>
        <taxon>Paenibacillaceae</taxon>
        <taxon>Paenibacillus</taxon>
    </lineage>
</organism>
<name>A0A3G9J926_9BACL</name>
<accession>A0A3G9J926</accession>
<dbReference type="AlphaFoldDB" id="A0A3G9J926"/>
<comment type="similarity">
    <text evidence="1 5">Belongs to the metallo-dependent hydrolases superfamily. CpsB/CapC family.</text>
</comment>
<dbReference type="EC" id="3.1.3.48" evidence="5"/>
<protein>
    <recommendedName>
        <fullName evidence="5">Tyrosine-protein phosphatase</fullName>
        <ecNumber evidence="5">3.1.3.48</ecNumber>
    </recommendedName>
</protein>
<keyword evidence="3 5" id="KW-0904">Protein phosphatase</keyword>
<dbReference type="KEGG" id="pbk:Back11_09040"/>
<dbReference type="OrthoDB" id="9788539at2"/>
<dbReference type="PANTHER" id="PTHR39181">
    <property type="entry name" value="TYROSINE-PROTEIN PHOSPHATASE YWQE"/>
    <property type="match status" value="1"/>
</dbReference>
<reference evidence="6 7" key="1">
    <citation type="submission" date="2018-11" db="EMBL/GenBank/DDBJ databases">
        <title>Complete genome sequence of Paenibacillus baekrokdamisoli strain KCTC 33723.</title>
        <authorList>
            <person name="Kang S.W."/>
            <person name="Lee K.C."/>
            <person name="Kim K.K."/>
            <person name="Kim J.S."/>
            <person name="Kim D.S."/>
            <person name="Ko S.H."/>
            <person name="Yang S.H."/>
            <person name="Lee J.S."/>
        </authorList>
    </citation>
    <scope>NUCLEOTIDE SEQUENCE [LARGE SCALE GENOMIC DNA]</scope>
    <source>
        <strain evidence="6 7">KCTC 33723</strain>
    </source>
</reference>
<dbReference type="GO" id="GO:0004725">
    <property type="term" value="F:protein tyrosine phosphatase activity"/>
    <property type="evidence" value="ECO:0007669"/>
    <property type="project" value="UniProtKB-UniRule"/>
</dbReference>
<dbReference type="Gene3D" id="3.20.20.140">
    <property type="entry name" value="Metal-dependent hydrolases"/>
    <property type="match status" value="1"/>
</dbReference>
<comment type="catalytic activity">
    <reaction evidence="4 5">
        <text>O-phospho-L-tyrosyl-[protein] + H2O = L-tyrosyl-[protein] + phosphate</text>
        <dbReference type="Rhea" id="RHEA:10684"/>
        <dbReference type="Rhea" id="RHEA-COMP:10136"/>
        <dbReference type="Rhea" id="RHEA-COMP:20101"/>
        <dbReference type="ChEBI" id="CHEBI:15377"/>
        <dbReference type="ChEBI" id="CHEBI:43474"/>
        <dbReference type="ChEBI" id="CHEBI:46858"/>
        <dbReference type="ChEBI" id="CHEBI:61978"/>
        <dbReference type="EC" id="3.1.3.48"/>
    </reaction>
</comment>
<dbReference type="InterPro" id="IPR016195">
    <property type="entry name" value="Pol/histidinol_Pase-like"/>
</dbReference>
<sequence length="263" mass="29667">MIDIHCHLLPGLDDGPVDMQHAILLARSAVRDGVTTVIATPHYRRGVFDTNARLIRQSAAQLNAELKIRHIPLRVMTGQEIRVHDQLLEELEAGRLLPLGQSSNVLLELPSSRIPERFEDLLHELRIAGWTPVIAHPERNTVIASDPDKLAIWVNEGALCQLTSHSLTGRFGNKVKAAAWELCRRNLIHFIASDAHNETSRPCELKMAYELVSCKLGSTQADYYMRNARSISHNMPIVRKPTQPRRRALRFFAGWSLFKGNNV</sequence>
<evidence type="ECO:0000256" key="4">
    <source>
        <dbReference type="ARBA" id="ARBA00051722"/>
    </source>
</evidence>
<dbReference type="InterPro" id="IPR016667">
    <property type="entry name" value="Caps_polysacc_synth_CpsB/CapC"/>
</dbReference>
<evidence type="ECO:0000313" key="6">
    <source>
        <dbReference type="EMBL" id="BBH19559.1"/>
    </source>
</evidence>
<proteinExistence type="inferred from homology"/>
<dbReference type="PIRSF" id="PIRSF016557">
    <property type="entry name" value="Caps_synth_CpsB"/>
    <property type="match status" value="1"/>
</dbReference>
<evidence type="ECO:0000256" key="1">
    <source>
        <dbReference type="ARBA" id="ARBA00005750"/>
    </source>
</evidence>